<feature type="chain" id="PRO_5037691585" evidence="5">
    <location>
        <begin position="23"/>
        <end position="236"/>
    </location>
</feature>
<sequence length="236" mass="25899">MVLKKLFLIFIYVINLIFNIHTQDYNVRDFGAIGDGITDDTNSIRAALQAAANSNGGRVIFDSGYIFFTGCFQIYNNTILDVQGTILGSNSSDHYGFPGINSTFFNTMAWQSLIFGSNLANVTITGGGVIDGQGANWWPCFSDPSLPPCSNKTRPRLIELNVIKDLVIHNVTLQNSPMYNIALNFCDTAHIYDIKIFNPPSCWSTCPPLASHNTDGVNMYVASNVLIENSHISTGI</sequence>
<evidence type="ECO:0000259" key="6">
    <source>
        <dbReference type="Pfam" id="PF12708"/>
    </source>
</evidence>
<feature type="signal peptide" evidence="5">
    <location>
        <begin position="1"/>
        <end position="22"/>
    </location>
</feature>
<dbReference type="InterPro" id="IPR011050">
    <property type="entry name" value="Pectin_lyase_fold/virulence"/>
</dbReference>
<dbReference type="PANTHER" id="PTHR31339">
    <property type="entry name" value="PECTIN LYASE-RELATED"/>
    <property type="match status" value="1"/>
</dbReference>
<protein>
    <submittedName>
        <fullName evidence="8">Pectate lyase superfamily protein domain-containing protein</fullName>
    </submittedName>
</protein>
<dbReference type="SUPFAM" id="SSF51126">
    <property type="entry name" value="Pectin lyase-like"/>
    <property type="match status" value="1"/>
</dbReference>
<evidence type="ECO:0000256" key="5">
    <source>
        <dbReference type="SAM" id="SignalP"/>
    </source>
</evidence>
<evidence type="ECO:0000256" key="1">
    <source>
        <dbReference type="ARBA" id="ARBA00008834"/>
    </source>
</evidence>
<reference evidence="8" key="1">
    <citation type="submission" date="2022-11" db="UniProtKB">
        <authorList>
            <consortium name="WormBaseParasite"/>
        </authorList>
    </citation>
    <scope>IDENTIFICATION</scope>
</reference>
<name>A0A914C464_9BILA</name>
<dbReference type="Gene3D" id="2.160.20.10">
    <property type="entry name" value="Single-stranded right-handed beta-helix, Pectin lyase-like"/>
    <property type="match status" value="1"/>
</dbReference>
<evidence type="ECO:0000256" key="4">
    <source>
        <dbReference type="RuleBase" id="RU361169"/>
    </source>
</evidence>
<accession>A0A914C464</accession>
<evidence type="ECO:0000256" key="2">
    <source>
        <dbReference type="ARBA" id="ARBA00022801"/>
    </source>
</evidence>
<dbReference type="PANTHER" id="PTHR31339:SF9">
    <property type="entry name" value="PLASMIN AND FIBRONECTIN-BINDING PROTEIN A"/>
    <property type="match status" value="1"/>
</dbReference>
<dbReference type="Pfam" id="PF12708">
    <property type="entry name" value="Pect-lyase_RHGA_epim"/>
    <property type="match status" value="1"/>
</dbReference>
<evidence type="ECO:0000313" key="7">
    <source>
        <dbReference type="Proteomes" id="UP000887540"/>
    </source>
</evidence>
<dbReference type="Proteomes" id="UP000887540">
    <property type="component" value="Unplaced"/>
</dbReference>
<dbReference type="InterPro" id="IPR000743">
    <property type="entry name" value="Glyco_hydro_28"/>
</dbReference>
<keyword evidence="3 4" id="KW-0326">Glycosidase</keyword>
<dbReference type="InterPro" id="IPR051801">
    <property type="entry name" value="GH28_Enzymes"/>
</dbReference>
<organism evidence="7 8">
    <name type="scientific">Acrobeloides nanus</name>
    <dbReference type="NCBI Taxonomy" id="290746"/>
    <lineage>
        <taxon>Eukaryota</taxon>
        <taxon>Metazoa</taxon>
        <taxon>Ecdysozoa</taxon>
        <taxon>Nematoda</taxon>
        <taxon>Chromadorea</taxon>
        <taxon>Rhabditida</taxon>
        <taxon>Tylenchina</taxon>
        <taxon>Cephalobomorpha</taxon>
        <taxon>Cephaloboidea</taxon>
        <taxon>Cephalobidae</taxon>
        <taxon>Acrobeloides</taxon>
    </lineage>
</organism>
<keyword evidence="5" id="KW-0732">Signal</keyword>
<dbReference type="GO" id="GO:0005975">
    <property type="term" value="P:carbohydrate metabolic process"/>
    <property type="evidence" value="ECO:0007669"/>
    <property type="project" value="InterPro"/>
</dbReference>
<dbReference type="InterPro" id="IPR012334">
    <property type="entry name" value="Pectin_lyas_fold"/>
</dbReference>
<proteinExistence type="inferred from homology"/>
<dbReference type="WBParaSite" id="ACRNAN_Path_248.g928.t1">
    <property type="protein sequence ID" value="ACRNAN_Path_248.g928.t1"/>
    <property type="gene ID" value="ACRNAN_Path_248.g928"/>
</dbReference>
<evidence type="ECO:0000313" key="8">
    <source>
        <dbReference type="WBParaSite" id="ACRNAN_Path_248.g928.t1"/>
    </source>
</evidence>
<dbReference type="GO" id="GO:0004650">
    <property type="term" value="F:polygalacturonase activity"/>
    <property type="evidence" value="ECO:0007669"/>
    <property type="project" value="InterPro"/>
</dbReference>
<keyword evidence="7" id="KW-1185">Reference proteome</keyword>
<keyword evidence="2 4" id="KW-0378">Hydrolase</keyword>
<dbReference type="InterPro" id="IPR024535">
    <property type="entry name" value="RHGA/B-epi-like_pectate_lyase"/>
</dbReference>
<dbReference type="AlphaFoldDB" id="A0A914C464"/>
<evidence type="ECO:0000256" key="3">
    <source>
        <dbReference type="ARBA" id="ARBA00023295"/>
    </source>
</evidence>
<comment type="similarity">
    <text evidence="1 4">Belongs to the glycosyl hydrolase 28 family.</text>
</comment>
<dbReference type="Pfam" id="PF00295">
    <property type="entry name" value="Glyco_hydro_28"/>
    <property type="match status" value="1"/>
</dbReference>
<feature type="domain" description="Rhamnogalacturonase A/B/Epimerase-like pectate lyase" evidence="6">
    <location>
        <begin position="26"/>
        <end position="80"/>
    </location>
</feature>